<feature type="compositionally biased region" description="Polar residues" evidence="1">
    <location>
        <begin position="369"/>
        <end position="386"/>
    </location>
</feature>
<dbReference type="Proteomes" id="UP000623129">
    <property type="component" value="Unassembled WGS sequence"/>
</dbReference>
<feature type="region of interest" description="Disordered" evidence="1">
    <location>
        <begin position="333"/>
        <end position="386"/>
    </location>
</feature>
<name>A0A833QYC5_9POAL</name>
<dbReference type="AlphaFoldDB" id="A0A833QYC5"/>
<feature type="region of interest" description="Disordered" evidence="1">
    <location>
        <begin position="265"/>
        <end position="298"/>
    </location>
</feature>
<evidence type="ECO:0000256" key="1">
    <source>
        <dbReference type="SAM" id="MobiDB-lite"/>
    </source>
</evidence>
<feature type="compositionally biased region" description="Basic and acidic residues" evidence="1">
    <location>
        <begin position="265"/>
        <end position="287"/>
    </location>
</feature>
<organism evidence="2 3">
    <name type="scientific">Carex littledalei</name>
    <dbReference type="NCBI Taxonomy" id="544730"/>
    <lineage>
        <taxon>Eukaryota</taxon>
        <taxon>Viridiplantae</taxon>
        <taxon>Streptophyta</taxon>
        <taxon>Embryophyta</taxon>
        <taxon>Tracheophyta</taxon>
        <taxon>Spermatophyta</taxon>
        <taxon>Magnoliopsida</taxon>
        <taxon>Liliopsida</taxon>
        <taxon>Poales</taxon>
        <taxon>Cyperaceae</taxon>
        <taxon>Cyperoideae</taxon>
        <taxon>Cariceae</taxon>
        <taxon>Carex</taxon>
        <taxon>Carex subgen. Euthyceras</taxon>
    </lineage>
</organism>
<feature type="compositionally biased region" description="Basic and acidic residues" evidence="1">
    <location>
        <begin position="95"/>
        <end position="104"/>
    </location>
</feature>
<feature type="region of interest" description="Disordered" evidence="1">
    <location>
        <begin position="131"/>
        <end position="232"/>
    </location>
</feature>
<keyword evidence="3" id="KW-1185">Reference proteome</keyword>
<dbReference type="EMBL" id="SWLB01000015">
    <property type="protein sequence ID" value="KAF3328592.1"/>
    <property type="molecule type" value="Genomic_DNA"/>
</dbReference>
<evidence type="ECO:0000313" key="2">
    <source>
        <dbReference type="EMBL" id="KAF3328592.1"/>
    </source>
</evidence>
<proteinExistence type="predicted"/>
<gene>
    <name evidence="2" type="ORF">FCM35_KLT05670</name>
</gene>
<feature type="compositionally biased region" description="Basic and acidic residues" evidence="1">
    <location>
        <begin position="348"/>
        <end position="361"/>
    </location>
</feature>
<feature type="compositionally biased region" description="Basic and acidic residues" evidence="1">
    <location>
        <begin position="137"/>
        <end position="232"/>
    </location>
</feature>
<feature type="region of interest" description="Disordered" evidence="1">
    <location>
        <begin position="78"/>
        <end position="104"/>
    </location>
</feature>
<evidence type="ECO:0000313" key="3">
    <source>
        <dbReference type="Proteomes" id="UP000623129"/>
    </source>
</evidence>
<sequence length="401" mass="47303">MGPTFIETLEILRTFFFFPKKESSNLVSPSSYSSRIFRRVLLLTLSSQESQCISRIRRTLKKPKNRCHTAVMEQHRSNGSFDLDEERATKRTRASGKDRVGSAMERAEKEDIMHARHGRVVDLKEITNSWHGISGGERYKEGKERVSKRYKEERGYERTQNSRDKENKKPRDTSVREPVGRSREHSSYKESSGTDRYRYEKENSATDRYRNGKYQDQRPKRKHQDSSSYEHERYTHKHWYNDEKRCNKYWDGFEREKHDNREDHKYVDERKSAKCGGEDCRGEKRLYADNGNSGDLKGTNLKAMRGELDKHVPRHCHRKDEYLSSDNFQKRVSNSGAKLIKGKSRNNNLREQEKKEEDTHKVLSPIPERSNSPFRSQNDRTNTYPSKTLEIFPAMVPRNHG</sequence>
<reference evidence="2" key="1">
    <citation type="submission" date="2020-01" db="EMBL/GenBank/DDBJ databases">
        <title>Genome sequence of Kobresia littledalei, the first chromosome-level genome in the family Cyperaceae.</title>
        <authorList>
            <person name="Qu G."/>
        </authorList>
    </citation>
    <scope>NUCLEOTIDE SEQUENCE</scope>
    <source>
        <strain evidence="2">C.B.Clarke</strain>
        <tissue evidence="2">Leaf</tissue>
    </source>
</reference>
<comment type="caution">
    <text evidence="2">The sequence shown here is derived from an EMBL/GenBank/DDBJ whole genome shotgun (WGS) entry which is preliminary data.</text>
</comment>
<protein>
    <submittedName>
        <fullName evidence="2">Uncharacterized protein</fullName>
    </submittedName>
</protein>
<accession>A0A833QYC5</accession>